<name>A0A8H6I3Z3_9AGAR</name>
<accession>A0A8H6I3Z3</accession>
<dbReference type="Proteomes" id="UP000521943">
    <property type="component" value="Unassembled WGS sequence"/>
</dbReference>
<comment type="caution">
    <text evidence="1">The sequence shown here is derived from an EMBL/GenBank/DDBJ whole genome shotgun (WGS) entry which is preliminary data.</text>
</comment>
<keyword evidence="2" id="KW-1185">Reference proteome</keyword>
<proteinExistence type="predicted"/>
<dbReference type="EMBL" id="JACGCI010000019">
    <property type="protein sequence ID" value="KAF6758291.1"/>
    <property type="molecule type" value="Genomic_DNA"/>
</dbReference>
<evidence type="ECO:0000313" key="1">
    <source>
        <dbReference type="EMBL" id="KAF6758291.1"/>
    </source>
</evidence>
<organism evidence="1 2">
    <name type="scientific">Ephemerocybe angulata</name>
    <dbReference type="NCBI Taxonomy" id="980116"/>
    <lineage>
        <taxon>Eukaryota</taxon>
        <taxon>Fungi</taxon>
        <taxon>Dikarya</taxon>
        <taxon>Basidiomycota</taxon>
        <taxon>Agaricomycotina</taxon>
        <taxon>Agaricomycetes</taxon>
        <taxon>Agaricomycetidae</taxon>
        <taxon>Agaricales</taxon>
        <taxon>Agaricineae</taxon>
        <taxon>Psathyrellaceae</taxon>
        <taxon>Ephemerocybe</taxon>
    </lineage>
</organism>
<sequence>MHLVYENLIKNLISFWCSDFKDLDHKGEGYCIRKTVWDGIGEATAAAGRTTPLAYGPAVPNFTEDGVRMTADMYSFWFQYLGPVLLKHSFKKQETYDHFVVLVKLINLCLKFSITHDEVQEIQDGFIWWVEEYERIYYQDKADRLSACPVTVHALLHIAEGIIMLGPVWVYWAFAMERFCGRIGRVIRSRRFPFSNLDNQILAHAQLTQLKNTYPKLRQELSLIQRPVPLTIRMFLSQPADEKYALVAPRQIDPHISPALFTKLAAALVTRFSPLDAEPEDLIPIQRAKELLNASTIESWGRLRRLECGDTMLASELVRRESEDRRDATFVRYDNLVDKNARKARGKPELVSKTSYGQLNYVFLIKLPPAIDLGIMDATYIALAAISECDKPVQHSSGLDIHVYTKLRASEVVDIATVQALVGRVWWRNKWSIFDRSGDLARAVFDEGDDSDVGD</sequence>
<dbReference type="PANTHER" id="PTHR46579">
    <property type="entry name" value="F5/8 TYPE C DOMAIN-CONTAINING PROTEIN-RELATED"/>
    <property type="match status" value="1"/>
</dbReference>
<dbReference type="OrthoDB" id="6613063at2759"/>
<dbReference type="AlphaFoldDB" id="A0A8H6I3Z3"/>
<evidence type="ECO:0000313" key="2">
    <source>
        <dbReference type="Proteomes" id="UP000521943"/>
    </source>
</evidence>
<dbReference type="PANTHER" id="PTHR46579:SF1">
    <property type="entry name" value="F5_8 TYPE C DOMAIN-CONTAINING PROTEIN"/>
    <property type="match status" value="1"/>
</dbReference>
<protein>
    <submittedName>
        <fullName evidence="1">Uncharacterized protein</fullName>
    </submittedName>
</protein>
<reference evidence="1 2" key="1">
    <citation type="submission" date="2020-07" db="EMBL/GenBank/DDBJ databases">
        <title>Comparative genomics of pyrophilous fungi reveals a link between fire events and developmental genes.</title>
        <authorList>
            <consortium name="DOE Joint Genome Institute"/>
            <person name="Steindorff A.S."/>
            <person name="Carver A."/>
            <person name="Calhoun S."/>
            <person name="Stillman K."/>
            <person name="Liu H."/>
            <person name="Lipzen A."/>
            <person name="Pangilinan J."/>
            <person name="Labutti K."/>
            <person name="Bruns T.D."/>
            <person name="Grigoriev I.V."/>
        </authorList>
    </citation>
    <scope>NUCLEOTIDE SEQUENCE [LARGE SCALE GENOMIC DNA]</scope>
    <source>
        <strain evidence="1 2">CBS 144469</strain>
    </source>
</reference>
<gene>
    <name evidence="1" type="ORF">DFP72DRAFT_807899</name>
</gene>